<organism evidence="1">
    <name type="scientific">Panicum hallii</name>
    <dbReference type="NCBI Taxonomy" id="206008"/>
    <lineage>
        <taxon>Eukaryota</taxon>
        <taxon>Viridiplantae</taxon>
        <taxon>Streptophyta</taxon>
        <taxon>Embryophyta</taxon>
        <taxon>Tracheophyta</taxon>
        <taxon>Spermatophyta</taxon>
        <taxon>Magnoliopsida</taxon>
        <taxon>Liliopsida</taxon>
        <taxon>Poales</taxon>
        <taxon>Poaceae</taxon>
        <taxon>PACMAD clade</taxon>
        <taxon>Panicoideae</taxon>
        <taxon>Panicodae</taxon>
        <taxon>Paniceae</taxon>
        <taxon>Panicinae</taxon>
        <taxon>Panicum</taxon>
        <taxon>Panicum sect. Panicum</taxon>
    </lineage>
</organism>
<protein>
    <submittedName>
        <fullName evidence="1">Uncharacterized protein</fullName>
    </submittedName>
</protein>
<sequence length="85" mass="9661">MFVDGRSQINEPPLNPELCSGGICAMEWPLVMFKSRTCRTFRNECKYSDFSSVDNTEANSTAFVIQFPVCHALVYHLDHLAWSSI</sequence>
<dbReference type="Proteomes" id="UP000243499">
    <property type="component" value="Chromosome 1"/>
</dbReference>
<name>A0A2T8KY57_9POAL</name>
<evidence type="ECO:0000313" key="1">
    <source>
        <dbReference type="EMBL" id="PVH67072.1"/>
    </source>
</evidence>
<dbReference type="Gramene" id="PVH67072">
    <property type="protein sequence ID" value="PVH67072"/>
    <property type="gene ID" value="PAHAL_1G422400"/>
</dbReference>
<reference evidence="1" key="1">
    <citation type="submission" date="2018-04" db="EMBL/GenBank/DDBJ databases">
        <title>WGS assembly of Panicum hallii.</title>
        <authorList>
            <person name="Lovell J."/>
            <person name="Jenkins J."/>
            <person name="Lowry D."/>
            <person name="Mamidi S."/>
            <person name="Sreedasyam A."/>
            <person name="Weng X."/>
            <person name="Barry K."/>
            <person name="Bonette J."/>
            <person name="Campitelli B."/>
            <person name="Daum C."/>
            <person name="Gordon S."/>
            <person name="Gould B."/>
            <person name="Lipzen A."/>
            <person name="Macqueen A."/>
            <person name="Palacio-Mejia J."/>
            <person name="Plott C."/>
            <person name="Shakirov E."/>
            <person name="Shu S."/>
            <person name="Yoshinaga Y."/>
            <person name="Zane M."/>
            <person name="Rokhsar D."/>
            <person name="Grimwood J."/>
            <person name="Schmutz J."/>
            <person name="Juenger T."/>
        </authorList>
    </citation>
    <scope>NUCLEOTIDE SEQUENCE [LARGE SCALE GENOMIC DNA]</scope>
    <source>
        <strain evidence="1">FIL2</strain>
    </source>
</reference>
<accession>A0A2T8KY57</accession>
<dbReference type="EMBL" id="CM008046">
    <property type="protein sequence ID" value="PVH67072.1"/>
    <property type="molecule type" value="Genomic_DNA"/>
</dbReference>
<gene>
    <name evidence="1" type="ORF">PAHAL_1G422400</name>
</gene>
<proteinExistence type="predicted"/>
<dbReference type="AlphaFoldDB" id="A0A2T8KY57"/>